<reference evidence="4 5" key="2">
    <citation type="submission" date="2019-01" db="EMBL/GenBank/DDBJ databases">
        <title>Hymenobacter humicola sp. nov., isolated from soils in Antarctica.</title>
        <authorList>
            <person name="Sedlacek I."/>
            <person name="Holochova P."/>
            <person name="Kralova S."/>
            <person name="Pantucek R."/>
            <person name="Stankova E."/>
            <person name="Vrbovska V."/>
            <person name="Kristofova L."/>
            <person name="Svec P."/>
            <person name="Busse H.-J."/>
        </authorList>
    </citation>
    <scope>NUCLEOTIDE SEQUENCE [LARGE SCALE GENOMIC DNA]</scope>
    <source>
        <strain evidence="4 5">CCM 8852</strain>
    </source>
</reference>
<evidence type="ECO:0000313" key="5">
    <source>
        <dbReference type="Proteomes" id="UP000284250"/>
    </source>
</evidence>
<evidence type="ECO:0000256" key="3">
    <source>
        <dbReference type="SAM" id="SignalP"/>
    </source>
</evidence>
<name>A0A418R0Z0_9BACT</name>
<dbReference type="InterPro" id="IPR029058">
    <property type="entry name" value="AB_hydrolase_fold"/>
</dbReference>
<accession>A0A418R0Z0</accession>
<dbReference type="GO" id="GO:0016788">
    <property type="term" value="F:hydrolase activity, acting on ester bonds"/>
    <property type="evidence" value="ECO:0007669"/>
    <property type="project" value="TreeGrafter"/>
</dbReference>
<comment type="similarity">
    <text evidence="1">Belongs to the esterase D family.</text>
</comment>
<evidence type="ECO:0000256" key="1">
    <source>
        <dbReference type="ARBA" id="ARBA00005622"/>
    </source>
</evidence>
<keyword evidence="3" id="KW-0732">Signal</keyword>
<reference evidence="4 5" key="1">
    <citation type="submission" date="2018-09" db="EMBL/GenBank/DDBJ databases">
        <authorList>
            <person name="Zeman M."/>
            <person name="Pardy F."/>
        </authorList>
    </citation>
    <scope>NUCLEOTIDE SEQUENCE [LARGE SCALE GENOMIC DNA]</scope>
    <source>
        <strain evidence="4 5">CCM 8852</strain>
    </source>
</reference>
<evidence type="ECO:0000256" key="2">
    <source>
        <dbReference type="ARBA" id="ARBA00022801"/>
    </source>
</evidence>
<organism evidence="4 5">
    <name type="scientific">Hymenobacter rubripertinctus</name>
    <dbReference type="NCBI Taxonomy" id="2029981"/>
    <lineage>
        <taxon>Bacteria</taxon>
        <taxon>Pseudomonadati</taxon>
        <taxon>Bacteroidota</taxon>
        <taxon>Cytophagia</taxon>
        <taxon>Cytophagales</taxon>
        <taxon>Hymenobacteraceae</taxon>
        <taxon>Hymenobacter</taxon>
    </lineage>
</organism>
<dbReference type="OrthoDB" id="9784036at2"/>
<comment type="caution">
    <text evidence="4">The sequence shown here is derived from an EMBL/GenBank/DDBJ whole genome shotgun (WGS) entry which is preliminary data.</text>
</comment>
<dbReference type="InterPro" id="IPR052558">
    <property type="entry name" value="Siderophore_Hydrolase_D"/>
</dbReference>
<proteinExistence type="inferred from homology"/>
<keyword evidence="5" id="KW-1185">Reference proteome</keyword>
<dbReference type="Proteomes" id="UP000284250">
    <property type="component" value="Unassembled WGS sequence"/>
</dbReference>
<dbReference type="AlphaFoldDB" id="A0A418R0Z0"/>
<protein>
    <submittedName>
        <fullName evidence="4">Alpha/beta hydrolase</fullName>
    </submittedName>
</protein>
<dbReference type="PANTHER" id="PTHR40841">
    <property type="entry name" value="SIDEROPHORE TRIACETYLFUSARININE C ESTERASE"/>
    <property type="match status" value="1"/>
</dbReference>
<dbReference type="Gene3D" id="3.40.50.1820">
    <property type="entry name" value="alpha/beta hydrolase"/>
    <property type="match status" value="1"/>
</dbReference>
<feature type="chain" id="PRO_5019449051" evidence="3">
    <location>
        <begin position="26"/>
        <end position="281"/>
    </location>
</feature>
<dbReference type="Pfam" id="PF00756">
    <property type="entry name" value="Esterase"/>
    <property type="match status" value="1"/>
</dbReference>
<gene>
    <name evidence="4" type="ORF">D0T11_08720</name>
</gene>
<feature type="signal peptide" evidence="3">
    <location>
        <begin position="1"/>
        <end position="25"/>
    </location>
</feature>
<evidence type="ECO:0000313" key="4">
    <source>
        <dbReference type="EMBL" id="RIY11093.1"/>
    </source>
</evidence>
<dbReference type="SUPFAM" id="SSF53474">
    <property type="entry name" value="alpha/beta-Hydrolases"/>
    <property type="match status" value="1"/>
</dbReference>
<keyword evidence="2 4" id="KW-0378">Hydrolase</keyword>
<dbReference type="PANTHER" id="PTHR40841:SF2">
    <property type="entry name" value="SIDEROPHORE-DEGRADING ESTERASE (EUROFUNG)"/>
    <property type="match status" value="1"/>
</dbReference>
<dbReference type="InterPro" id="IPR000801">
    <property type="entry name" value="Esterase-like"/>
</dbReference>
<dbReference type="EMBL" id="QYCN01000010">
    <property type="protein sequence ID" value="RIY11093.1"/>
    <property type="molecule type" value="Genomic_DNA"/>
</dbReference>
<sequence length="281" mass="30835">MTFRPLAHATSLLVILLLLARPAAAQQPAAAPLSIGQTFTLASRVLGETRRINVYVPPGFPDSARTALPVLYMPDGGMAEDFLHVAGLVQVSVGNGTMRPFLLVGIENTERRRDLTGPTTDAEDRKIAPRVGGSAAFRRFLRQELMPEIQRRYRVTGEKAIIGESLAGLFIVETLLTEPDLFDTYLAFDPSLWWNKERLLQQAPTFLRQYRGPAKTLFVVASAQPDIARETRELAALVQQAGNQRLTATFSALPHETHGTVYHPAALLALRAVFAPPTTAK</sequence>